<dbReference type="Proteomes" id="UP000024635">
    <property type="component" value="Unassembled WGS sequence"/>
</dbReference>
<proteinExistence type="predicted"/>
<gene>
    <name evidence="1" type="primary">Acey_s0439.g1496</name>
    <name evidence="1" type="ORF">Y032_0439g1496</name>
</gene>
<dbReference type="EMBL" id="JARK01000039">
    <property type="protein sequence ID" value="EYC45089.1"/>
    <property type="molecule type" value="Genomic_DNA"/>
</dbReference>
<reference evidence="2" key="1">
    <citation type="journal article" date="2015" name="Nat. Genet.">
        <title>The genome and transcriptome of the zoonotic hookworm Ancylostoma ceylanicum identify infection-specific gene families.</title>
        <authorList>
            <person name="Schwarz E.M."/>
            <person name="Hu Y."/>
            <person name="Antoshechkin I."/>
            <person name="Miller M.M."/>
            <person name="Sternberg P.W."/>
            <person name="Aroian R.V."/>
        </authorList>
    </citation>
    <scope>NUCLEOTIDE SEQUENCE</scope>
    <source>
        <strain evidence="2">HY135</strain>
    </source>
</reference>
<protein>
    <submittedName>
        <fullName evidence="1">Uncharacterized protein</fullName>
    </submittedName>
</protein>
<sequence length="88" mass="9570">MNCIIKRSRENSLSAAMRNSVLLREEGGGAKTCALAPACCQRKKKQHAESGGRHLGWSHCIGLGAGTLPQPSMRFPLEYSRYVVGARI</sequence>
<keyword evidence="2" id="KW-1185">Reference proteome</keyword>
<comment type="caution">
    <text evidence="1">The sequence shown here is derived from an EMBL/GenBank/DDBJ whole genome shotgun (WGS) entry which is preliminary data.</text>
</comment>
<evidence type="ECO:0000313" key="1">
    <source>
        <dbReference type="EMBL" id="EYC45089.1"/>
    </source>
</evidence>
<evidence type="ECO:0000313" key="2">
    <source>
        <dbReference type="Proteomes" id="UP000024635"/>
    </source>
</evidence>
<dbReference type="AlphaFoldDB" id="A0A016WZ57"/>
<organism evidence="1 2">
    <name type="scientific">Ancylostoma ceylanicum</name>
    <dbReference type="NCBI Taxonomy" id="53326"/>
    <lineage>
        <taxon>Eukaryota</taxon>
        <taxon>Metazoa</taxon>
        <taxon>Ecdysozoa</taxon>
        <taxon>Nematoda</taxon>
        <taxon>Chromadorea</taxon>
        <taxon>Rhabditida</taxon>
        <taxon>Rhabditina</taxon>
        <taxon>Rhabditomorpha</taxon>
        <taxon>Strongyloidea</taxon>
        <taxon>Ancylostomatidae</taxon>
        <taxon>Ancylostomatinae</taxon>
        <taxon>Ancylostoma</taxon>
    </lineage>
</organism>
<name>A0A016WZ57_9BILA</name>
<accession>A0A016WZ57</accession>